<evidence type="ECO:0000313" key="4">
    <source>
        <dbReference type="Proteomes" id="UP000237819"/>
    </source>
</evidence>
<dbReference type="Proteomes" id="UP000237819">
    <property type="component" value="Unassembled WGS sequence"/>
</dbReference>
<feature type="transmembrane region" description="Helical" evidence="1">
    <location>
        <begin position="233"/>
        <end position="250"/>
    </location>
</feature>
<feature type="transmembrane region" description="Helical" evidence="1">
    <location>
        <begin position="105"/>
        <end position="126"/>
    </location>
</feature>
<dbReference type="GO" id="GO:0080120">
    <property type="term" value="P:CAAX-box protein maturation"/>
    <property type="evidence" value="ECO:0007669"/>
    <property type="project" value="UniProtKB-ARBA"/>
</dbReference>
<feature type="transmembrane region" description="Helical" evidence="1">
    <location>
        <begin position="65"/>
        <end position="93"/>
    </location>
</feature>
<evidence type="ECO:0000259" key="2">
    <source>
        <dbReference type="Pfam" id="PF02517"/>
    </source>
</evidence>
<keyword evidence="1" id="KW-0472">Membrane</keyword>
<dbReference type="InterPro" id="IPR052710">
    <property type="entry name" value="CAAX_protease"/>
</dbReference>
<dbReference type="Pfam" id="PF02517">
    <property type="entry name" value="Rce1-like"/>
    <property type="match status" value="1"/>
</dbReference>
<keyword evidence="1" id="KW-1133">Transmembrane helix</keyword>
<proteinExistence type="predicted"/>
<gene>
    <name evidence="3" type="ORF">C5Y93_18850</name>
</gene>
<dbReference type="PANTHER" id="PTHR36435">
    <property type="entry name" value="SLR1288 PROTEIN"/>
    <property type="match status" value="1"/>
</dbReference>
<dbReference type="PANTHER" id="PTHR36435:SF1">
    <property type="entry name" value="CAAX AMINO TERMINAL PROTEASE FAMILY PROTEIN"/>
    <property type="match status" value="1"/>
</dbReference>
<evidence type="ECO:0000256" key="1">
    <source>
        <dbReference type="SAM" id="Phobius"/>
    </source>
</evidence>
<feature type="transmembrane region" description="Helical" evidence="1">
    <location>
        <begin position="211"/>
        <end position="227"/>
    </location>
</feature>
<feature type="domain" description="CAAX prenyl protease 2/Lysostaphin resistance protein A-like" evidence="2">
    <location>
        <begin position="153"/>
        <end position="245"/>
    </location>
</feature>
<organism evidence="3 4">
    <name type="scientific">Blastopirellula marina</name>
    <dbReference type="NCBI Taxonomy" id="124"/>
    <lineage>
        <taxon>Bacteria</taxon>
        <taxon>Pseudomonadati</taxon>
        <taxon>Planctomycetota</taxon>
        <taxon>Planctomycetia</taxon>
        <taxon>Pirellulales</taxon>
        <taxon>Pirellulaceae</taxon>
        <taxon>Blastopirellula</taxon>
    </lineage>
</organism>
<reference evidence="3 4" key="1">
    <citation type="submission" date="2018-02" db="EMBL/GenBank/DDBJ databases">
        <title>Comparative genomes isolates from brazilian mangrove.</title>
        <authorList>
            <person name="Araujo J.E."/>
            <person name="Taketani R.G."/>
            <person name="Silva M.C.P."/>
            <person name="Loureco M.V."/>
            <person name="Andreote F.D."/>
        </authorList>
    </citation>
    <scope>NUCLEOTIDE SEQUENCE [LARGE SCALE GENOMIC DNA]</scope>
    <source>
        <strain evidence="3 4">Nap-Phe MGV</strain>
    </source>
</reference>
<comment type="caution">
    <text evidence="3">The sequence shown here is derived from an EMBL/GenBank/DDBJ whole genome shotgun (WGS) entry which is preliminary data.</text>
</comment>
<dbReference type="EMBL" id="PUHZ01000019">
    <property type="protein sequence ID" value="PQO44471.1"/>
    <property type="molecule type" value="Genomic_DNA"/>
</dbReference>
<sequence length="266" mass="29596">MFGARGITRDNGALRSVLGSNPARSFRPLDFLLLARLVFDDEDDFDFQDPLGGHEMTARERAENFLLKAVFLQSAVAFIAVGLGALLGVAPWISSSWQSGSPMQVLWAIGIGTLATLPLLVSFLAMRHGSFESMEELQELMDRHIVPLFREATILELGFLSLLIGMGEEALFRGVVQTFLQNLTGANAGPAVPIIIASLLFGLLHALTKEYFVISALMGAYLGFWFWWTNDIIVPIVMHTLYDWFVFVYMKRYSPVLEETAEENQG</sequence>
<feature type="transmembrane region" description="Helical" evidence="1">
    <location>
        <begin position="147"/>
        <end position="166"/>
    </location>
</feature>
<keyword evidence="1" id="KW-0812">Transmembrane</keyword>
<name>A0A2S8GJI0_9BACT</name>
<feature type="transmembrane region" description="Helical" evidence="1">
    <location>
        <begin position="186"/>
        <end position="204"/>
    </location>
</feature>
<protein>
    <recommendedName>
        <fullName evidence="2">CAAX prenyl protease 2/Lysostaphin resistance protein A-like domain-containing protein</fullName>
    </recommendedName>
</protein>
<dbReference type="AlphaFoldDB" id="A0A2S8GJI0"/>
<dbReference type="InterPro" id="IPR003675">
    <property type="entry name" value="Rce1/LyrA-like_dom"/>
</dbReference>
<accession>A0A2S8GJI0</accession>
<dbReference type="GO" id="GO:0004175">
    <property type="term" value="F:endopeptidase activity"/>
    <property type="evidence" value="ECO:0007669"/>
    <property type="project" value="UniProtKB-ARBA"/>
</dbReference>
<evidence type="ECO:0000313" key="3">
    <source>
        <dbReference type="EMBL" id="PQO44471.1"/>
    </source>
</evidence>